<accession>A0AAE1H023</accession>
<dbReference type="EMBL" id="JAHWGI010000292">
    <property type="protein sequence ID" value="KAK3912239.1"/>
    <property type="molecule type" value="Genomic_DNA"/>
</dbReference>
<keyword evidence="2" id="KW-1185">Reference proteome</keyword>
<dbReference type="AlphaFoldDB" id="A0AAE1H023"/>
<protein>
    <submittedName>
        <fullName evidence="1">Dihydropyrimidine dehydrogenase [NADP(+)]</fullName>
    </submittedName>
</protein>
<proteinExistence type="predicted"/>
<reference evidence="1" key="2">
    <citation type="journal article" date="2023" name="BMC Genomics">
        <title>Pest status, molecular evolution, and epigenetic factors derived from the genome assembly of Frankliniella fusca, a thysanopteran phytovirus vector.</title>
        <authorList>
            <person name="Catto M.A."/>
            <person name="Labadie P.E."/>
            <person name="Jacobson A.L."/>
            <person name="Kennedy G.G."/>
            <person name="Srinivasan R."/>
            <person name="Hunt B.G."/>
        </authorList>
    </citation>
    <scope>NUCLEOTIDE SEQUENCE</scope>
    <source>
        <strain evidence="1">PL_HMW_Pooled</strain>
    </source>
</reference>
<dbReference type="Proteomes" id="UP001219518">
    <property type="component" value="Unassembled WGS sequence"/>
</dbReference>
<evidence type="ECO:0000313" key="2">
    <source>
        <dbReference type="Proteomes" id="UP001219518"/>
    </source>
</evidence>
<reference evidence="1" key="1">
    <citation type="submission" date="2021-07" db="EMBL/GenBank/DDBJ databases">
        <authorList>
            <person name="Catto M.A."/>
            <person name="Jacobson A."/>
            <person name="Kennedy G."/>
            <person name="Labadie P."/>
            <person name="Hunt B.G."/>
            <person name="Srinivasan R."/>
        </authorList>
    </citation>
    <scope>NUCLEOTIDE SEQUENCE</scope>
    <source>
        <strain evidence="1">PL_HMW_Pooled</strain>
        <tissue evidence="1">Head</tissue>
    </source>
</reference>
<gene>
    <name evidence="1" type="ORF">KUF71_021809</name>
</gene>
<name>A0AAE1H023_9NEOP</name>
<comment type="caution">
    <text evidence="1">The sequence shown here is derived from an EMBL/GenBank/DDBJ whole genome shotgun (WGS) entry which is preliminary data.</text>
</comment>
<evidence type="ECO:0000313" key="1">
    <source>
        <dbReference type="EMBL" id="KAK3912239.1"/>
    </source>
</evidence>
<sequence length="115" mass="12393">MASVGCIIWRMFHLCVMRNYSTRMSAGLLDTVLRGALPVPEHAKHSLSWSGSSARRAARPGAHKGALCACPNPLPCTRSPSASSTAARCSKAVLACPAIHNYTYTSLHTVRTSYY</sequence>
<organism evidence="1 2">
    <name type="scientific">Frankliniella fusca</name>
    <dbReference type="NCBI Taxonomy" id="407009"/>
    <lineage>
        <taxon>Eukaryota</taxon>
        <taxon>Metazoa</taxon>
        <taxon>Ecdysozoa</taxon>
        <taxon>Arthropoda</taxon>
        <taxon>Hexapoda</taxon>
        <taxon>Insecta</taxon>
        <taxon>Pterygota</taxon>
        <taxon>Neoptera</taxon>
        <taxon>Paraneoptera</taxon>
        <taxon>Thysanoptera</taxon>
        <taxon>Terebrantia</taxon>
        <taxon>Thripoidea</taxon>
        <taxon>Thripidae</taxon>
        <taxon>Frankliniella</taxon>
    </lineage>
</organism>